<sequence length="127" mass="13775">MAGAPILIVDDNPVNLKLVRVLLATEGYDVRTAADAEEAVALLQTFRPRLILMDIQLPGMDGLELTRRLKSDPATRDAIVVALTAYAMKGDEERALSAGCDGYIPKPINTNLLPEIVAEYLTRVRAG</sequence>
<keyword evidence="1 3" id="KW-0597">Phosphoprotein</keyword>
<dbReference type="Proteomes" id="UP000318093">
    <property type="component" value="Unassembled WGS sequence"/>
</dbReference>
<evidence type="ECO:0000256" key="2">
    <source>
        <dbReference type="ARBA" id="ARBA00023012"/>
    </source>
</evidence>
<evidence type="ECO:0000256" key="1">
    <source>
        <dbReference type="ARBA" id="ARBA00022553"/>
    </source>
</evidence>
<dbReference type="EMBL" id="VBAN01000493">
    <property type="protein sequence ID" value="TMI77585.1"/>
    <property type="molecule type" value="Genomic_DNA"/>
</dbReference>
<dbReference type="PANTHER" id="PTHR45339:SF1">
    <property type="entry name" value="HYBRID SIGNAL TRANSDUCTION HISTIDINE KINASE J"/>
    <property type="match status" value="1"/>
</dbReference>
<proteinExistence type="predicted"/>
<keyword evidence="2" id="KW-0902">Two-component regulatory system</keyword>
<evidence type="ECO:0000256" key="3">
    <source>
        <dbReference type="PROSITE-ProRule" id="PRU00169"/>
    </source>
</evidence>
<organism evidence="5 6">
    <name type="scientific">Candidatus Segetimicrobium genomatis</name>
    <dbReference type="NCBI Taxonomy" id="2569760"/>
    <lineage>
        <taxon>Bacteria</taxon>
        <taxon>Bacillati</taxon>
        <taxon>Candidatus Sysuimicrobiota</taxon>
        <taxon>Candidatus Sysuimicrobiia</taxon>
        <taxon>Candidatus Sysuimicrobiales</taxon>
        <taxon>Candidatus Segetimicrobiaceae</taxon>
        <taxon>Candidatus Segetimicrobium</taxon>
    </lineage>
</organism>
<feature type="domain" description="Response regulatory" evidence="4">
    <location>
        <begin position="5"/>
        <end position="121"/>
    </location>
</feature>
<dbReference type="InterPro" id="IPR011006">
    <property type="entry name" value="CheY-like_superfamily"/>
</dbReference>
<reference evidence="5 6" key="1">
    <citation type="journal article" date="2019" name="Nat. Microbiol.">
        <title>Mediterranean grassland soil C-N compound turnover is dependent on rainfall and depth, and is mediated by genomically divergent microorganisms.</title>
        <authorList>
            <person name="Diamond S."/>
            <person name="Andeer P.F."/>
            <person name="Li Z."/>
            <person name="Crits-Christoph A."/>
            <person name="Burstein D."/>
            <person name="Anantharaman K."/>
            <person name="Lane K.R."/>
            <person name="Thomas B.C."/>
            <person name="Pan C."/>
            <person name="Northen T.R."/>
            <person name="Banfield J.F."/>
        </authorList>
    </citation>
    <scope>NUCLEOTIDE SEQUENCE [LARGE SCALE GENOMIC DNA]</scope>
    <source>
        <strain evidence="5">NP_6</strain>
    </source>
</reference>
<dbReference type="SMART" id="SM00448">
    <property type="entry name" value="REC"/>
    <property type="match status" value="1"/>
</dbReference>
<dbReference type="PANTHER" id="PTHR45339">
    <property type="entry name" value="HYBRID SIGNAL TRANSDUCTION HISTIDINE KINASE J"/>
    <property type="match status" value="1"/>
</dbReference>
<dbReference type="GO" id="GO:0000160">
    <property type="term" value="P:phosphorelay signal transduction system"/>
    <property type="evidence" value="ECO:0007669"/>
    <property type="project" value="UniProtKB-KW"/>
</dbReference>
<name>A0A537J247_9BACT</name>
<comment type="caution">
    <text evidence="5">The sequence shown here is derived from an EMBL/GenBank/DDBJ whole genome shotgun (WGS) entry which is preliminary data.</text>
</comment>
<dbReference type="PROSITE" id="PS50110">
    <property type="entry name" value="RESPONSE_REGULATORY"/>
    <property type="match status" value="1"/>
</dbReference>
<evidence type="ECO:0000259" key="4">
    <source>
        <dbReference type="PROSITE" id="PS50110"/>
    </source>
</evidence>
<dbReference type="CDD" id="cd17548">
    <property type="entry name" value="REC_DivK-like"/>
    <property type="match status" value="1"/>
</dbReference>
<dbReference type="Pfam" id="PF00072">
    <property type="entry name" value="Response_reg"/>
    <property type="match status" value="1"/>
</dbReference>
<dbReference type="InterPro" id="IPR001789">
    <property type="entry name" value="Sig_transdc_resp-reg_receiver"/>
</dbReference>
<dbReference type="Gene3D" id="3.40.50.2300">
    <property type="match status" value="1"/>
</dbReference>
<accession>A0A537J247</accession>
<protein>
    <submittedName>
        <fullName evidence="5">Response regulator</fullName>
    </submittedName>
</protein>
<dbReference type="SUPFAM" id="SSF52172">
    <property type="entry name" value="CheY-like"/>
    <property type="match status" value="1"/>
</dbReference>
<dbReference type="AlphaFoldDB" id="A0A537J247"/>
<evidence type="ECO:0000313" key="5">
    <source>
        <dbReference type="EMBL" id="TMI77585.1"/>
    </source>
</evidence>
<feature type="modified residue" description="4-aspartylphosphate" evidence="3">
    <location>
        <position position="54"/>
    </location>
</feature>
<evidence type="ECO:0000313" key="6">
    <source>
        <dbReference type="Proteomes" id="UP000318093"/>
    </source>
</evidence>
<gene>
    <name evidence="5" type="ORF">E6H03_13625</name>
</gene>